<keyword evidence="3" id="KW-1185">Reference proteome</keyword>
<feature type="transmembrane region" description="Helical" evidence="1">
    <location>
        <begin position="12"/>
        <end position="30"/>
    </location>
</feature>
<keyword evidence="1" id="KW-0812">Transmembrane</keyword>
<dbReference type="STRING" id="1742973.COMA2_60169"/>
<evidence type="ECO:0000313" key="2">
    <source>
        <dbReference type="EMBL" id="CUS39131.1"/>
    </source>
</evidence>
<dbReference type="InterPro" id="IPR046027">
    <property type="entry name" value="DUF5985"/>
</dbReference>
<feature type="transmembrane region" description="Helical" evidence="1">
    <location>
        <begin position="37"/>
        <end position="60"/>
    </location>
</feature>
<keyword evidence="1" id="KW-1133">Transmembrane helix</keyword>
<sequence>MWGLEEAEELLLGCIIMANAVVVLFFIKYWKMTGDRFFLFFAWAFVLEAVCRVILAAYVVNSESEPLVYSIRLLAYSLILAGILDKNRVSIRKYLFQRTSR</sequence>
<reference evidence="3" key="1">
    <citation type="submission" date="2015-10" db="EMBL/GenBank/DDBJ databases">
        <authorList>
            <person name="Luecker S."/>
            <person name="Luecker S."/>
        </authorList>
    </citation>
    <scope>NUCLEOTIDE SEQUENCE [LARGE SCALE GENOMIC DNA]</scope>
</reference>
<organism evidence="2 3">
    <name type="scientific">Candidatus Nitrospira nitrificans</name>
    <dbReference type="NCBI Taxonomy" id="1742973"/>
    <lineage>
        <taxon>Bacteria</taxon>
        <taxon>Pseudomonadati</taxon>
        <taxon>Nitrospirota</taxon>
        <taxon>Nitrospiria</taxon>
        <taxon>Nitrospirales</taxon>
        <taxon>Nitrospiraceae</taxon>
        <taxon>Nitrospira</taxon>
    </lineage>
</organism>
<dbReference type="Pfam" id="PF19447">
    <property type="entry name" value="DUF5985"/>
    <property type="match status" value="1"/>
</dbReference>
<name>A0A0S4LT31_9BACT</name>
<evidence type="ECO:0000313" key="3">
    <source>
        <dbReference type="Proteomes" id="UP000198736"/>
    </source>
</evidence>
<dbReference type="Proteomes" id="UP000198736">
    <property type="component" value="Unassembled WGS sequence"/>
</dbReference>
<dbReference type="AlphaFoldDB" id="A0A0S4LT31"/>
<keyword evidence="1" id="KW-0472">Membrane</keyword>
<dbReference type="EMBL" id="CZPZ01000033">
    <property type="protein sequence ID" value="CUS39131.1"/>
    <property type="molecule type" value="Genomic_DNA"/>
</dbReference>
<accession>A0A0S4LT31</accession>
<protein>
    <submittedName>
        <fullName evidence="2">Uncharacterized protein</fullName>
    </submittedName>
</protein>
<gene>
    <name evidence="2" type="ORF">COMA2_60169</name>
</gene>
<feature type="transmembrane region" description="Helical" evidence="1">
    <location>
        <begin position="66"/>
        <end position="84"/>
    </location>
</feature>
<proteinExistence type="predicted"/>
<evidence type="ECO:0000256" key="1">
    <source>
        <dbReference type="SAM" id="Phobius"/>
    </source>
</evidence>